<dbReference type="InterPro" id="IPR001650">
    <property type="entry name" value="Helicase_C-like"/>
</dbReference>
<dbReference type="InterPro" id="IPR050474">
    <property type="entry name" value="Hel308_SKI2-like"/>
</dbReference>
<evidence type="ECO:0000256" key="1">
    <source>
        <dbReference type="ARBA" id="ARBA00022741"/>
    </source>
</evidence>
<keyword evidence="7 10" id="KW-0234">DNA repair</keyword>
<evidence type="ECO:0000313" key="13">
    <source>
        <dbReference type="EMBL" id="AIF11786.1"/>
    </source>
</evidence>
<dbReference type="HAMAP" id="MF_00442">
    <property type="entry name" value="Helicase_Hel308"/>
    <property type="match status" value="1"/>
</dbReference>
<dbReference type="Pfam" id="PF00271">
    <property type="entry name" value="Helicase_C"/>
    <property type="match status" value="1"/>
</dbReference>
<dbReference type="AlphaFoldDB" id="A0A075H5Y0"/>
<keyword evidence="4 10" id="KW-0347">Helicase</keyword>
<feature type="domain" description="Helicase ATP-binding" evidence="11">
    <location>
        <begin position="33"/>
        <end position="204"/>
    </location>
</feature>
<dbReference type="InterPro" id="IPR048772">
    <property type="entry name" value="Hel308-like_dom4"/>
</dbReference>
<dbReference type="EC" id="5.6.2.4" evidence="10"/>
<evidence type="ECO:0000259" key="11">
    <source>
        <dbReference type="PROSITE" id="PS51192"/>
    </source>
</evidence>
<dbReference type="InterPro" id="IPR036390">
    <property type="entry name" value="WH_DNA-bd_sf"/>
</dbReference>
<comment type="similarity">
    <text evidence="10">Belongs to the helicase family. Hel308 subfamily.</text>
</comment>
<keyword evidence="6 10" id="KW-0238">DNA-binding</keyword>
<feature type="domain" description="Helicase C-terminal" evidence="12">
    <location>
        <begin position="238"/>
        <end position="439"/>
    </location>
</feature>
<dbReference type="InterPro" id="IPR022965">
    <property type="entry name" value="Helicase_Hel308"/>
</dbReference>
<evidence type="ECO:0000256" key="5">
    <source>
        <dbReference type="ARBA" id="ARBA00022840"/>
    </source>
</evidence>
<dbReference type="SMART" id="SM00490">
    <property type="entry name" value="HELICc"/>
    <property type="match status" value="1"/>
</dbReference>
<evidence type="ECO:0000259" key="12">
    <source>
        <dbReference type="PROSITE" id="PS51194"/>
    </source>
</evidence>
<dbReference type="PROSITE" id="PS51192">
    <property type="entry name" value="HELICASE_ATP_BIND_1"/>
    <property type="match status" value="1"/>
</dbReference>
<dbReference type="PROSITE" id="PS51194">
    <property type="entry name" value="HELICASE_CTER"/>
    <property type="match status" value="1"/>
</dbReference>
<reference evidence="13" key="1">
    <citation type="journal article" date="2014" name="Genome Biol. Evol.">
        <title>Pangenome evidence for extensive interdomain horizontal transfer affecting lineage core and shell genes in uncultured planktonic thaumarchaeota and euryarchaeota.</title>
        <authorList>
            <person name="Deschamps P."/>
            <person name="Zivanovic Y."/>
            <person name="Moreira D."/>
            <person name="Rodriguez-Valera F."/>
            <person name="Lopez-Garcia P."/>
        </authorList>
    </citation>
    <scope>NUCLEOTIDE SEQUENCE</scope>
</reference>
<evidence type="ECO:0000256" key="8">
    <source>
        <dbReference type="ARBA" id="ARBA00023235"/>
    </source>
</evidence>
<dbReference type="GO" id="GO:0006281">
    <property type="term" value="P:DNA repair"/>
    <property type="evidence" value="ECO:0007669"/>
    <property type="project" value="UniProtKB-UniRule"/>
</dbReference>
<proteinExistence type="inferred from homology"/>
<evidence type="ECO:0000256" key="7">
    <source>
        <dbReference type="ARBA" id="ARBA00023204"/>
    </source>
</evidence>
<dbReference type="Gene3D" id="1.10.150.20">
    <property type="entry name" value="5' to 3' exonuclease, C-terminal subdomain"/>
    <property type="match status" value="1"/>
</dbReference>
<accession>A0A075H5Y0</accession>
<evidence type="ECO:0000256" key="2">
    <source>
        <dbReference type="ARBA" id="ARBA00022763"/>
    </source>
</evidence>
<feature type="binding site" evidence="10">
    <location>
        <position position="28"/>
    </location>
    <ligand>
        <name>ATP</name>
        <dbReference type="ChEBI" id="CHEBI:30616"/>
    </ligand>
</feature>
<dbReference type="Pfam" id="PF21280">
    <property type="entry name" value="Helicase_dom4_arc"/>
    <property type="match status" value="1"/>
</dbReference>
<name>A0A075H5Y0_9ARCH</name>
<keyword evidence="5 10" id="KW-0067">ATP-binding</keyword>
<evidence type="ECO:0000256" key="3">
    <source>
        <dbReference type="ARBA" id="ARBA00022801"/>
    </source>
</evidence>
<dbReference type="CDD" id="cd18795">
    <property type="entry name" value="SF2_C_Ski2"/>
    <property type="match status" value="1"/>
</dbReference>
<dbReference type="GO" id="GO:0003677">
    <property type="term" value="F:DNA binding"/>
    <property type="evidence" value="ECO:0007669"/>
    <property type="project" value="UniProtKB-UniRule"/>
</dbReference>
<keyword evidence="3 10" id="KW-0378">Hydrolase</keyword>
<gene>
    <name evidence="13" type="primary">helS</name>
    <name evidence="10" type="synonym">hel308</name>
</gene>
<evidence type="ECO:0000256" key="10">
    <source>
        <dbReference type="HAMAP-Rule" id="MF_00442"/>
    </source>
</evidence>
<organism evidence="13">
    <name type="scientific">uncultured marine thaumarchaeote KM3_53_F06</name>
    <dbReference type="NCBI Taxonomy" id="1456185"/>
    <lineage>
        <taxon>Archaea</taxon>
        <taxon>Nitrososphaerota</taxon>
        <taxon>environmental samples</taxon>
    </lineage>
</organism>
<dbReference type="Gene3D" id="3.40.50.300">
    <property type="entry name" value="P-loop containing nucleotide triphosphate hydrolases"/>
    <property type="match status" value="2"/>
</dbReference>
<keyword evidence="8 10" id="KW-0413">Isomerase</keyword>
<dbReference type="EMBL" id="KF900927">
    <property type="protein sequence ID" value="AIF11786.1"/>
    <property type="molecule type" value="Genomic_DNA"/>
</dbReference>
<sequence length="709" mass="79458">MKIDKLDLPDSAIEFLKSQGFEKLYPPQVDSVKSGLLDGKSILVSAPTASGKTLIAMLAMFSYLSKNNGKVIYLSPLRALAAEKFTEFKKLEKIALGKKIKVGVSTGDFDGIEKNLEKSDILILTNEKMDSVIRHGVEWIDEIGLVISDEVHLIGDENRGPTLEMILTQLKLLDSKPQIVGLSATITNSDEIANWLDCNLVKNDWRPVPLSEGVCDGGEVTMNDGNIFDVERSLRGTPIDLGVQSVKQGGQSLVFAETRTRSKSLATKAADVISQMLKKNELKELEKTSKKILSQNENTEIVKTLAILVKKGVAFHHAGLNQNCREIIEKEFRNGTIKLLSSTPTLAAGVNLPARRVVISNINRYNAKIGRNMPISILEYKQLCGRAGRPQYDDYGESIIVGSGNVEELTEHYINGEPEPIISKITDDKSLRTHILSVIVTHPGIKKDEILEFFLQTLGGLQSRKPTIKFAIDISLRFLSSEFLIIKKGERYAATEFGKKTSMLYIDPLTATHFRDAVENVSQDRKHTFGFLHLISSCEEFFPKFSLRNKDYESASLLIENNSSELLEPISEYDCSRSLLALQAWITESSELSLSDSFSIESGDMHRMAEMANWLSYCLREISKHVDRADLLEELDDFRKRIVYGIREELLDLVRVKGIGRVRARILYKHKIKNLDDLAKIPVNKLAEIDKIGPTIADNIKSELRKVRY</sequence>
<dbReference type="SUPFAM" id="SSF46785">
    <property type="entry name" value="Winged helix' DNA-binding domain"/>
    <property type="match status" value="1"/>
</dbReference>
<protein>
    <recommendedName>
        <fullName evidence="10">ATP-dependent DNA helicase Hel308</fullName>
        <ecNumber evidence="10">5.6.2.4</ecNumber>
    </recommendedName>
    <alternativeName>
        <fullName evidence="10">DNA 3'-5' helicase Hel308</fullName>
    </alternativeName>
</protein>
<keyword evidence="1 10" id="KW-0547">Nucleotide-binding</keyword>
<keyword evidence="2 10" id="KW-0227">DNA damage</keyword>
<comment type="function">
    <text evidence="10">DNA-dependent ATPase and 3'-5' DNA helicase that may be involved in repair of stalled replication forks.</text>
</comment>
<dbReference type="PANTHER" id="PTHR47961:SF10">
    <property type="entry name" value="ATP-DEPENDENT DNA HELICASE HEL308"/>
    <property type="match status" value="1"/>
</dbReference>
<dbReference type="SMART" id="SM00487">
    <property type="entry name" value="DEXDc"/>
    <property type="match status" value="1"/>
</dbReference>
<dbReference type="SUPFAM" id="SSF52540">
    <property type="entry name" value="P-loop containing nucleoside triphosphate hydrolases"/>
    <property type="match status" value="1"/>
</dbReference>
<dbReference type="FunFam" id="3.40.50.300:FF:003787">
    <property type="entry name" value="ATP-dependent DNA helicase Hel308"/>
    <property type="match status" value="1"/>
</dbReference>
<dbReference type="SUPFAM" id="SSF158702">
    <property type="entry name" value="Sec63 N-terminal domain-like"/>
    <property type="match status" value="1"/>
</dbReference>
<comment type="catalytic activity">
    <reaction evidence="9 10">
        <text>Couples ATP hydrolysis with the unwinding of duplex DNA by translocating in the 3'-5' direction.</text>
        <dbReference type="EC" id="5.6.2.4"/>
    </reaction>
</comment>
<dbReference type="InterPro" id="IPR027417">
    <property type="entry name" value="P-loop_NTPase"/>
</dbReference>
<dbReference type="Pfam" id="PF14520">
    <property type="entry name" value="HHH_5"/>
    <property type="match status" value="1"/>
</dbReference>
<evidence type="ECO:0000256" key="6">
    <source>
        <dbReference type="ARBA" id="ARBA00023125"/>
    </source>
</evidence>
<evidence type="ECO:0000256" key="4">
    <source>
        <dbReference type="ARBA" id="ARBA00022806"/>
    </source>
</evidence>
<comment type="catalytic activity">
    <reaction evidence="10">
        <text>ATP + H2O = ADP + phosphate + H(+)</text>
        <dbReference type="Rhea" id="RHEA:13065"/>
        <dbReference type="ChEBI" id="CHEBI:15377"/>
        <dbReference type="ChEBI" id="CHEBI:15378"/>
        <dbReference type="ChEBI" id="CHEBI:30616"/>
        <dbReference type="ChEBI" id="CHEBI:43474"/>
        <dbReference type="ChEBI" id="CHEBI:456216"/>
        <dbReference type="EC" id="5.6.2.4"/>
    </reaction>
</comment>
<dbReference type="PANTHER" id="PTHR47961">
    <property type="entry name" value="DNA POLYMERASE THETA, PUTATIVE (AFU_ORTHOLOGUE AFUA_1G05260)-RELATED"/>
    <property type="match status" value="1"/>
</dbReference>
<comment type="subunit">
    <text evidence="10">Monomer.</text>
</comment>
<dbReference type="Pfam" id="PF00270">
    <property type="entry name" value="DEAD"/>
    <property type="match status" value="1"/>
</dbReference>
<dbReference type="GO" id="GO:0005524">
    <property type="term" value="F:ATP binding"/>
    <property type="evidence" value="ECO:0007669"/>
    <property type="project" value="UniProtKB-UniRule"/>
</dbReference>
<dbReference type="InterPro" id="IPR014001">
    <property type="entry name" value="Helicase_ATP-bd"/>
</dbReference>
<dbReference type="GO" id="GO:0016887">
    <property type="term" value="F:ATP hydrolysis activity"/>
    <property type="evidence" value="ECO:0007669"/>
    <property type="project" value="RHEA"/>
</dbReference>
<evidence type="ECO:0000256" key="9">
    <source>
        <dbReference type="ARBA" id="ARBA00034617"/>
    </source>
</evidence>
<dbReference type="InterPro" id="IPR011545">
    <property type="entry name" value="DEAD/DEAH_box_helicase_dom"/>
</dbReference>
<dbReference type="GO" id="GO:0043138">
    <property type="term" value="F:3'-5' DNA helicase activity"/>
    <property type="evidence" value="ECO:0007669"/>
    <property type="project" value="UniProtKB-UniRule"/>
</dbReference>
<dbReference type="Gene3D" id="1.10.3380.30">
    <property type="match status" value="1"/>
</dbReference>